<keyword evidence="1" id="KW-0812">Transmembrane</keyword>
<dbReference type="RefSeq" id="WP_120044760.1">
    <property type="nucleotide sequence ID" value="NZ_QZFU01000045.1"/>
</dbReference>
<keyword evidence="3" id="KW-1185">Reference proteome</keyword>
<comment type="caution">
    <text evidence="2">The sequence shown here is derived from an EMBL/GenBank/DDBJ whole genome shotgun (WGS) entry which is preliminary data.</text>
</comment>
<feature type="transmembrane region" description="Helical" evidence="1">
    <location>
        <begin position="29"/>
        <end position="62"/>
    </location>
</feature>
<dbReference type="EMBL" id="QZFU01000045">
    <property type="protein sequence ID" value="RJO69178.1"/>
    <property type="molecule type" value="Genomic_DNA"/>
</dbReference>
<evidence type="ECO:0000256" key="1">
    <source>
        <dbReference type="SAM" id="Phobius"/>
    </source>
</evidence>
<gene>
    <name evidence="2" type="ORF">D5S18_31435</name>
</gene>
<keyword evidence="1" id="KW-1133">Transmembrane helix</keyword>
<accession>A0A3A4K7M9</accession>
<name>A0A3A4K7M9_9NOCA</name>
<evidence type="ECO:0000313" key="2">
    <source>
        <dbReference type="EMBL" id="RJO69178.1"/>
    </source>
</evidence>
<dbReference type="AlphaFoldDB" id="A0A3A4K7M9"/>
<dbReference type="Proteomes" id="UP000266677">
    <property type="component" value="Unassembled WGS sequence"/>
</dbReference>
<protein>
    <submittedName>
        <fullName evidence="2">Uncharacterized protein</fullName>
    </submittedName>
</protein>
<reference evidence="2 3" key="1">
    <citation type="submission" date="2018-09" db="EMBL/GenBank/DDBJ databases">
        <title>YIM PH21274 draft genome.</title>
        <authorList>
            <person name="Miao C."/>
        </authorList>
    </citation>
    <scope>NUCLEOTIDE SEQUENCE [LARGE SCALE GENOMIC DNA]</scope>
    <source>
        <strain evidence="2 3">YIM PH 21724</strain>
    </source>
</reference>
<evidence type="ECO:0000313" key="3">
    <source>
        <dbReference type="Proteomes" id="UP000266677"/>
    </source>
</evidence>
<proteinExistence type="predicted"/>
<organism evidence="2 3">
    <name type="scientific">Nocardia panacis</name>
    <dbReference type="NCBI Taxonomy" id="2340916"/>
    <lineage>
        <taxon>Bacteria</taxon>
        <taxon>Bacillati</taxon>
        <taxon>Actinomycetota</taxon>
        <taxon>Actinomycetes</taxon>
        <taxon>Mycobacteriales</taxon>
        <taxon>Nocardiaceae</taxon>
        <taxon>Nocardia</taxon>
    </lineage>
</organism>
<keyword evidence="1" id="KW-0472">Membrane</keyword>
<sequence>MATVHPADISADTVDIAGSAWPRYKLEALAAAAVICLILAVVTGSMQVAVLAAAGVAALRWVTGSARHRIERR</sequence>